<dbReference type="RefSeq" id="XP_033464467.1">
    <property type="nucleotide sequence ID" value="XM_033603704.1"/>
</dbReference>
<accession>A0A6J3MHJ8</accession>
<reference evidence="3" key="1">
    <citation type="submission" date="2020-01" db="EMBL/GenBank/DDBJ databases">
        <authorList>
            <consortium name="DOE Joint Genome Institute"/>
            <person name="Haridas S."/>
            <person name="Albert R."/>
            <person name="Binder M."/>
            <person name="Bloem J."/>
            <person name="Labutti K."/>
            <person name="Salamov A."/>
            <person name="Andreopoulos B."/>
            <person name="Baker S.E."/>
            <person name="Barry K."/>
            <person name="Bills G."/>
            <person name="Bluhm B.H."/>
            <person name="Cannon C."/>
            <person name="Castanera R."/>
            <person name="Culley D.E."/>
            <person name="Daum C."/>
            <person name="Ezra D."/>
            <person name="Gonzalez J.B."/>
            <person name="Henrissat B."/>
            <person name="Kuo A."/>
            <person name="Liang C."/>
            <person name="Lipzen A."/>
            <person name="Lutzoni F."/>
            <person name="Magnuson J."/>
            <person name="Mondo S."/>
            <person name="Nolan M."/>
            <person name="Ohm R."/>
            <person name="Pangilinan J."/>
            <person name="Park H.-J."/>
            <person name="Ramirez L."/>
            <person name="Alfaro M."/>
            <person name="Sun H."/>
            <person name="Tritt A."/>
            <person name="Yoshinaga Y."/>
            <person name="Zwiers L.-H."/>
            <person name="Turgeon B.G."/>
            <person name="Goodwin S.B."/>
            <person name="Spatafora J.W."/>
            <person name="Crous P.W."/>
            <person name="Grigoriev I.V."/>
        </authorList>
    </citation>
    <scope>NUCLEOTIDE SEQUENCE</scope>
    <source>
        <strain evidence="3">CBS 342.82</strain>
    </source>
</reference>
<evidence type="ECO:0000313" key="2">
    <source>
        <dbReference type="Proteomes" id="UP000504637"/>
    </source>
</evidence>
<organism evidence="3">
    <name type="scientific">Dissoconium aciculare CBS 342.82</name>
    <dbReference type="NCBI Taxonomy" id="1314786"/>
    <lineage>
        <taxon>Eukaryota</taxon>
        <taxon>Fungi</taxon>
        <taxon>Dikarya</taxon>
        <taxon>Ascomycota</taxon>
        <taxon>Pezizomycotina</taxon>
        <taxon>Dothideomycetes</taxon>
        <taxon>Dothideomycetidae</taxon>
        <taxon>Mycosphaerellales</taxon>
        <taxon>Dissoconiaceae</taxon>
        <taxon>Dissoconium</taxon>
    </lineage>
</organism>
<evidence type="ECO:0000256" key="1">
    <source>
        <dbReference type="SAM" id="MobiDB-lite"/>
    </source>
</evidence>
<dbReference type="GeneID" id="54361504"/>
<feature type="region of interest" description="Disordered" evidence="1">
    <location>
        <begin position="50"/>
        <end position="83"/>
    </location>
</feature>
<reference evidence="3" key="2">
    <citation type="submission" date="2020-04" db="EMBL/GenBank/DDBJ databases">
        <authorList>
            <consortium name="NCBI Genome Project"/>
        </authorList>
    </citation>
    <scope>NUCLEOTIDE SEQUENCE</scope>
    <source>
        <strain evidence="3">CBS 342.82</strain>
    </source>
</reference>
<evidence type="ECO:0000313" key="3">
    <source>
        <dbReference type="RefSeq" id="XP_033464467.1"/>
    </source>
</evidence>
<sequence>MPYKCIPRNNGIPASKRKIIRVIVASARMCAPRARRSNGCEGQARRALLSDMLPPSPTAHRIASAPRHHPLRSLSSPTTTPER</sequence>
<feature type="compositionally biased region" description="Polar residues" evidence="1">
    <location>
        <begin position="73"/>
        <end position="83"/>
    </location>
</feature>
<keyword evidence="2" id="KW-1185">Reference proteome</keyword>
<dbReference type="AlphaFoldDB" id="A0A6J3MHJ8"/>
<gene>
    <name evidence="3" type="ORF">K489DRAFT_375523</name>
</gene>
<proteinExistence type="predicted"/>
<protein>
    <submittedName>
        <fullName evidence="3">Uncharacterized protein</fullName>
    </submittedName>
</protein>
<reference evidence="3" key="3">
    <citation type="submission" date="2025-08" db="UniProtKB">
        <authorList>
            <consortium name="RefSeq"/>
        </authorList>
    </citation>
    <scope>IDENTIFICATION</scope>
    <source>
        <strain evidence="3">CBS 342.82</strain>
    </source>
</reference>
<name>A0A6J3MHJ8_9PEZI</name>
<dbReference type="Proteomes" id="UP000504637">
    <property type="component" value="Unplaced"/>
</dbReference>